<evidence type="ECO:0000256" key="5">
    <source>
        <dbReference type="ARBA" id="ARBA00023288"/>
    </source>
</evidence>
<accession>A0A388S8X1</accession>
<keyword evidence="3" id="KW-0472">Membrane</keyword>
<dbReference type="Proteomes" id="UP000266091">
    <property type="component" value="Unassembled WGS sequence"/>
</dbReference>
<organism evidence="8 9">
    <name type="scientific">Mesosutterella multiformis</name>
    <dbReference type="NCBI Taxonomy" id="2259133"/>
    <lineage>
        <taxon>Bacteria</taxon>
        <taxon>Pseudomonadati</taxon>
        <taxon>Pseudomonadota</taxon>
        <taxon>Betaproteobacteria</taxon>
        <taxon>Burkholderiales</taxon>
        <taxon>Sutterellaceae</taxon>
        <taxon>Mesosutterella</taxon>
    </lineage>
</organism>
<evidence type="ECO:0000256" key="7">
    <source>
        <dbReference type="SAM" id="SignalP"/>
    </source>
</evidence>
<dbReference type="PROSITE" id="PS51257">
    <property type="entry name" value="PROKAR_LIPOPROTEIN"/>
    <property type="match status" value="1"/>
</dbReference>
<dbReference type="RefSeq" id="WP_116269248.1">
    <property type="nucleotide sequence ID" value="NZ_BGZJ01000001.1"/>
</dbReference>
<gene>
    <name evidence="8" type="ORF">MESMUL_00620</name>
</gene>
<sequence length="182" mass="18634">MNLRFLALPAALAAVLALSGCANDNARYRADVYGPGSLNQAQAVKTVEILSVQTARIALPNETKNSAAQLAGTVAGAAAGMILGNQFGHGLGSRQDARIFGGIAGGILGNRASNLAAGETDYQQGVQITFRDGNQMFTSVQVGNPCEYQLGTAVMIQETARGSRIQPNNPGGCGSATTSVAH</sequence>
<keyword evidence="9" id="KW-1185">Reference proteome</keyword>
<evidence type="ECO:0000256" key="6">
    <source>
        <dbReference type="SAM" id="MobiDB-lite"/>
    </source>
</evidence>
<comment type="caution">
    <text evidence="8">The sequence shown here is derived from an EMBL/GenBank/DDBJ whole genome shotgun (WGS) entry which is preliminary data.</text>
</comment>
<feature type="region of interest" description="Disordered" evidence="6">
    <location>
        <begin position="161"/>
        <end position="182"/>
    </location>
</feature>
<dbReference type="OrthoDB" id="9156388at2"/>
<evidence type="ECO:0000256" key="4">
    <source>
        <dbReference type="ARBA" id="ARBA00023139"/>
    </source>
</evidence>
<feature type="compositionally biased region" description="Polar residues" evidence="6">
    <location>
        <begin position="165"/>
        <end position="182"/>
    </location>
</feature>
<name>A0A388S8X1_9BURK</name>
<protein>
    <submittedName>
        <fullName evidence="8">Membrane protein</fullName>
    </submittedName>
</protein>
<dbReference type="GO" id="GO:0009279">
    <property type="term" value="C:cell outer membrane"/>
    <property type="evidence" value="ECO:0007669"/>
    <property type="project" value="UniProtKB-SubCell"/>
</dbReference>
<keyword evidence="4" id="KW-0564">Palmitate</keyword>
<dbReference type="AlphaFoldDB" id="A0A388S8X1"/>
<evidence type="ECO:0000256" key="3">
    <source>
        <dbReference type="ARBA" id="ARBA00023136"/>
    </source>
</evidence>
<dbReference type="PANTHER" id="PTHR35603:SF1">
    <property type="entry name" value="OUTER MEMBRANE LIPOPROTEIN SLYB"/>
    <property type="match status" value="1"/>
</dbReference>
<dbReference type="InterPro" id="IPR051407">
    <property type="entry name" value="Bact_OM_lipoprot/Surf_antigen"/>
</dbReference>
<dbReference type="PANTHER" id="PTHR35603">
    <property type="match status" value="1"/>
</dbReference>
<evidence type="ECO:0000256" key="2">
    <source>
        <dbReference type="ARBA" id="ARBA00022729"/>
    </source>
</evidence>
<dbReference type="EMBL" id="BGZJ01000001">
    <property type="protein sequence ID" value="GBO92708.1"/>
    <property type="molecule type" value="Genomic_DNA"/>
</dbReference>
<reference evidence="8 9" key="1">
    <citation type="journal article" date="2018" name="Int. J. Syst. Evol. Microbiol.">
        <title>Mesosutterella multiformis gen. nov., sp. nov., a member of the family Sutterellaceae and Sutterella megalosphaeroides sp. nov., isolated from human faeces.</title>
        <authorList>
            <person name="Sakamoto M."/>
            <person name="Ikeyama N."/>
            <person name="Kunihiro T."/>
            <person name="Iino T."/>
            <person name="Yuki M."/>
            <person name="Ohkuma M."/>
        </authorList>
    </citation>
    <scope>NUCLEOTIDE SEQUENCE [LARGE SCALE GENOMIC DNA]</scope>
    <source>
        <strain evidence="8 9">4NBBH2</strain>
    </source>
</reference>
<feature type="signal peptide" evidence="7">
    <location>
        <begin position="1"/>
        <end position="22"/>
    </location>
</feature>
<evidence type="ECO:0000256" key="1">
    <source>
        <dbReference type="ARBA" id="ARBA00004459"/>
    </source>
</evidence>
<keyword evidence="2 7" id="KW-0732">Signal</keyword>
<keyword evidence="5" id="KW-0449">Lipoprotein</keyword>
<feature type="chain" id="PRO_5017259858" evidence="7">
    <location>
        <begin position="23"/>
        <end position="182"/>
    </location>
</feature>
<proteinExistence type="predicted"/>
<evidence type="ECO:0000313" key="9">
    <source>
        <dbReference type="Proteomes" id="UP000266091"/>
    </source>
</evidence>
<evidence type="ECO:0000313" key="8">
    <source>
        <dbReference type="EMBL" id="GBO92708.1"/>
    </source>
</evidence>
<comment type="subcellular location">
    <subcellularLocation>
        <location evidence="1">Cell outer membrane</location>
        <topology evidence="1">Lipid-anchor</topology>
    </subcellularLocation>
</comment>